<dbReference type="InterPro" id="IPR002182">
    <property type="entry name" value="NB-ARC"/>
</dbReference>
<evidence type="ECO:0000256" key="4">
    <source>
        <dbReference type="ARBA" id="ARBA00023125"/>
    </source>
</evidence>
<accession>A0ABU7RS77</accession>
<dbReference type="SMART" id="SM00862">
    <property type="entry name" value="Trans_reg_C"/>
    <property type="match status" value="1"/>
</dbReference>
<dbReference type="RefSeq" id="WP_331214477.1">
    <property type="nucleotide sequence ID" value="NZ_JAZGQK010000010.1"/>
</dbReference>
<keyword evidence="10" id="KW-1185">Reference proteome</keyword>
<dbReference type="SMART" id="SM00028">
    <property type="entry name" value="TPR"/>
    <property type="match status" value="4"/>
</dbReference>
<dbReference type="InterPro" id="IPR011990">
    <property type="entry name" value="TPR-like_helical_dom_sf"/>
</dbReference>
<comment type="similarity">
    <text evidence="1">Belongs to the AfsR/DnrI/RedD regulatory family.</text>
</comment>
<organism evidence="9 10">
    <name type="scientific">Plantactinospora sonchi</name>
    <dbReference type="NCBI Taxonomy" id="1544735"/>
    <lineage>
        <taxon>Bacteria</taxon>
        <taxon>Bacillati</taxon>
        <taxon>Actinomycetota</taxon>
        <taxon>Actinomycetes</taxon>
        <taxon>Micromonosporales</taxon>
        <taxon>Micromonosporaceae</taxon>
        <taxon>Plantactinospora</taxon>
    </lineage>
</organism>
<reference evidence="9 10" key="1">
    <citation type="submission" date="2024-01" db="EMBL/GenBank/DDBJ databases">
        <title>Genome insights into Plantactinospora sonchi sp. nov.</title>
        <authorList>
            <person name="Wang L."/>
        </authorList>
    </citation>
    <scope>NUCLEOTIDE SEQUENCE [LARGE SCALE GENOMIC DNA]</scope>
    <source>
        <strain evidence="9 10">NEAU-QY2</strain>
    </source>
</reference>
<dbReference type="Gene3D" id="3.40.50.300">
    <property type="entry name" value="P-loop containing nucleotide triphosphate hydrolases"/>
    <property type="match status" value="1"/>
</dbReference>
<dbReference type="PANTHER" id="PTHR35807:SF1">
    <property type="entry name" value="TRANSCRIPTIONAL REGULATOR REDD"/>
    <property type="match status" value="1"/>
</dbReference>
<dbReference type="PANTHER" id="PTHR35807">
    <property type="entry name" value="TRANSCRIPTIONAL REGULATOR REDD-RELATED"/>
    <property type="match status" value="1"/>
</dbReference>
<evidence type="ECO:0000256" key="3">
    <source>
        <dbReference type="ARBA" id="ARBA00023015"/>
    </source>
</evidence>
<dbReference type="InterPro" id="IPR051677">
    <property type="entry name" value="AfsR-DnrI-RedD_regulator"/>
</dbReference>
<dbReference type="InterPro" id="IPR027417">
    <property type="entry name" value="P-loop_NTPase"/>
</dbReference>
<dbReference type="PROSITE" id="PS51755">
    <property type="entry name" value="OMPR_PHOB"/>
    <property type="match status" value="1"/>
</dbReference>
<dbReference type="Pfam" id="PF03704">
    <property type="entry name" value="BTAD"/>
    <property type="match status" value="1"/>
</dbReference>
<dbReference type="Gene3D" id="1.25.40.10">
    <property type="entry name" value="Tetratricopeptide repeat domain"/>
    <property type="match status" value="3"/>
</dbReference>
<dbReference type="InterPro" id="IPR005158">
    <property type="entry name" value="BTAD"/>
</dbReference>
<dbReference type="Gene3D" id="1.10.8.430">
    <property type="entry name" value="Helical domain of apoptotic protease-activating factors"/>
    <property type="match status" value="1"/>
</dbReference>
<keyword evidence="4 6" id="KW-0238">DNA-binding</keyword>
<feature type="domain" description="OmpR/PhoB-type" evidence="8">
    <location>
        <begin position="1"/>
        <end position="91"/>
    </location>
</feature>
<keyword evidence="2" id="KW-0677">Repeat</keyword>
<dbReference type="Gene3D" id="1.10.10.10">
    <property type="entry name" value="Winged helix-like DNA-binding domain superfamily/Winged helix DNA-binding domain"/>
    <property type="match status" value="2"/>
</dbReference>
<dbReference type="EMBL" id="JAZGQK010000010">
    <property type="protein sequence ID" value="MEE6259353.1"/>
    <property type="molecule type" value="Genomic_DNA"/>
</dbReference>
<proteinExistence type="inferred from homology"/>
<dbReference type="CDD" id="cd15831">
    <property type="entry name" value="BTAD"/>
    <property type="match status" value="1"/>
</dbReference>
<dbReference type="SUPFAM" id="SSF46894">
    <property type="entry name" value="C-terminal effector domain of the bipartite response regulators"/>
    <property type="match status" value="1"/>
</dbReference>
<dbReference type="SUPFAM" id="SSF48452">
    <property type="entry name" value="TPR-like"/>
    <property type="match status" value="2"/>
</dbReference>
<dbReference type="InterPro" id="IPR042197">
    <property type="entry name" value="Apaf_helical"/>
</dbReference>
<evidence type="ECO:0000256" key="5">
    <source>
        <dbReference type="ARBA" id="ARBA00023163"/>
    </source>
</evidence>
<dbReference type="InterPro" id="IPR016032">
    <property type="entry name" value="Sig_transdc_resp-reg_C-effctor"/>
</dbReference>
<evidence type="ECO:0000256" key="2">
    <source>
        <dbReference type="ARBA" id="ARBA00022737"/>
    </source>
</evidence>
<name>A0ABU7RS77_9ACTN</name>
<dbReference type="SUPFAM" id="SSF52540">
    <property type="entry name" value="P-loop containing nucleoside triphosphate hydrolases"/>
    <property type="match status" value="1"/>
</dbReference>
<dbReference type="Pfam" id="PF00931">
    <property type="entry name" value="NB-ARC"/>
    <property type="match status" value="1"/>
</dbReference>
<dbReference type="InterPro" id="IPR019734">
    <property type="entry name" value="TPR_rpt"/>
</dbReference>
<feature type="DNA-binding region" description="OmpR/PhoB-type" evidence="6">
    <location>
        <begin position="1"/>
        <end position="91"/>
    </location>
</feature>
<keyword evidence="5" id="KW-0804">Transcription</keyword>
<sequence>MEFGILGPVEVRHDGRLLPGGSGRERLVLAGLLLDGDRLVPAETLVDRLWQRPPGSARAQLHNLISALRARFRDVDPGLIETRPTGYVLRLRAHRLDLNEFRGLADRGRVAAEAGDHTAAVALLDQALALWRGPALADVVGVHSGRLRDALHRERLAAVEARLDALLGLGDHGTVLREVELLLADDPYAERLYCRQMLALAGLGRRGDALGVYRQAYRRFADGLGLEPGPLLRATQQRILLGEESVTGAAPVQATRPVPRQLPPAPRLTGRETLVERILGRMSGAGSTSVPVLLLVGPGGVGKSGLALAAGHRLSTVFPDGQLYADLRGSHDPPGDPYQIVERFLRALGVAGGDIPDDPEERVTLYRSHLARGRMLVVLDDAVDETQIRPLLPGAPGGGALVTSRRQLAAMLDAVRVPVPALSASDALRLLADRAGEVRIDAEPEAAREVVRLCGGLPLAVCVAAARLAVRPEEAVEELRRRLAAERGRLDELAVGDLDVRASLSLSYRALSDEARRLLRRLGSFGTADWPQWVASALLDRADGPARMLLHQLADVHLVEPLGRDAVGQQRYRLHDLVAEYARERNTVDDQPAERGAAVERLLSGWLALAGEADQRLATPEPPEASPPSGDGQRALRVDPRAWFETERAGLLAAVDQAVRADLPDLAGRLALAVSGFLRIRSYAADWEHTLRLVLAGLPDETADPLLRGRLLGELFAACLGRDRYAALPAIAADQLALTRQVDNPELLVHAFGNAGVAALRTGQPRQAYDWMAQAVEAARHPELPGQLLRNTLGTLGFVHWEAGEPERAVPLLAEALSVGDDPAHPLRTAMHRYHYGLALTDVGELVPAREALTEAMAVSAQMGDDLGTAYVEQALADVEIRAGRLPEATRLLERALTGHEAIGHSDGLAETLRAIGDLAAAEGRWADAGTSLRRALELWRGIGSRHQVIRVLARLERVGTALGDDDAAGTYRAERRSILDELGLDEAALQLPPCYLAAKGSPASE</sequence>
<evidence type="ECO:0000313" key="10">
    <source>
        <dbReference type="Proteomes" id="UP001332243"/>
    </source>
</evidence>
<dbReference type="PRINTS" id="PR00364">
    <property type="entry name" value="DISEASERSIST"/>
</dbReference>
<evidence type="ECO:0000256" key="6">
    <source>
        <dbReference type="PROSITE-ProRule" id="PRU01091"/>
    </source>
</evidence>
<dbReference type="InterPro" id="IPR001867">
    <property type="entry name" value="OmpR/PhoB-type_DNA-bd"/>
</dbReference>
<evidence type="ECO:0000256" key="7">
    <source>
        <dbReference type="SAM" id="MobiDB-lite"/>
    </source>
</evidence>
<gene>
    <name evidence="9" type="ORF">V1633_12730</name>
</gene>
<evidence type="ECO:0000256" key="1">
    <source>
        <dbReference type="ARBA" id="ARBA00005820"/>
    </source>
</evidence>
<dbReference type="InterPro" id="IPR036388">
    <property type="entry name" value="WH-like_DNA-bd_sf"/>
</dbReference>
<protein>
    <submittedName>
        <fullName evidence="9">BTAD domain-containing putative transcriptional regulator</fullName>
    </submittedName>
</protein>
<dbReference type="Proteomes" id="UP001332243">
    <property type="component" value="Unassembled WGS sequence"/>
</dbReference>
<evidence type="ECO:0000259" key="8">
    <source>
        <dbReference type="PROSITE" id="PS51755"/>
    </source>
</evidence>
<keyword evidence="3" id="KW-0805">Transcription regulation</keyword>
<dbReference type="SMART" id="SM01043">
    <property type="entry name" value="BTAD"/>
    <property type="match status" value="1"/>
</dbReference>
<evidence type="ECO:0000313" key="9">
    <source>
        <dbReference type="EMBL" id="MEE6259353.1"/>
    </source>
</evidence>
<feature type="region of interest" description="Disordered" evidence="7">
    <location>
        <begin position="616"/>
        <end position="635"/>
    </location>
</feature>
<comment type="caution">
    <text evidence="9">The sequence shown here is derived from an EMBL/GenBank/DDBJ whole genome shotgun (WGS) entry which is preliminary data.</text>
</comment>